<keyword evidence="3" id="KW-0808">Transferase</keyword>
<dbReference type="Proteomes" id="UP000005695">
    <property type="component" value="Unassembled WGS sequence"/>
</dbReference>
<feature type="domain" description="Bacterial sugar transferase" evidence="2">
    <location>
        <begin position="2"/>
        <end position="176"/>
    </location>
</feature>
<dbReference type="Pfam" id="PF02397">
    <property type="entry name" value="Bac_transf"/>
    <property type="match status" value="1"/>
</dbReference>
<proteinExistence type="inferred from homology"/>
<accession>Q1K183</accession>
<evidence type="ECO:0000259" key="2">
    <source>
        <dbReference type="Pfam" id="PF02397"/>
    </source>
</evidence>
<dbReference type="InterPro" id="IPR003362">
    <property type="entry name" value="Bact_transf"/>
</dbReference>
<organism evidence="3 4">
    <name type="scientific">Desulfuromonas acetoxidans (strain DSM 684 / 11070)</name>
    <dbReference type="NCBI Taxonomy" id="281689"/>
    <lineage>
        <taxon>Bacteria</taxon>
        <taxon>Pseudomonadati</taxon>
        <taxon>Thermodesulfobacteriota</taxon>
        <taxon>Desulfuromonadia</taxon>
        <taxon>Desulfuromonadales</taxon>
        <taxon>Desulfuromonadaceae</taxon>
        <taxon>Desulfuromonas</taxon>
    </lineage>
</organism>
<dbReference type="OrthoDB" id="9808602at2"/>
<dbReference type="AlphaFoldDB" id="Q1K183"/>
<dbReference type="PANTHER" id="PTHR30576:SF8">
    <property type="entry name" value="UNDECAPRENYL-PHOSPHATE GALACTOSE PHOSPHOTRANSFERASE"/>
    <property type="match status" value="1"/>
</dbReference>
<reference evidence="3" key="2">
    <citation type="submission" date="2006-05" db="EMBL/GenBank/DDBJ databases">
        <title>Sequencing of the draft genome and assembly of Desulfuromonas acetoxidans DSM 684.</title>
        <authorList>
            <consortium name="US DOE Joint Genome Institute (JGI-PGF)"/>
            <person name="Copeland A."/>
            <person name="Lucas S."/>
            <person name="Lapidus A."/>
            <person name="Barry K."/>
            <person name="Detter J.C."/>
            <person name="Glavina del Rio T."/>
            <person name="Hammon N."/>
            <person name="Israni S."/>
            <person name="Dalin E."/>
            <person name="Tice H."/>
            <person name="Bruce D."/>
            <person name="Pitluck S."/>
            <person name="Richardson P."/>
        </authorList>
    </citation>
    <scope>NUCLEOTIDE SEQUENCE [LARGE SCALE GENOMIC DNA]</scope>
    <source>
        <strain evidence="3">DSM 684</strain>
    </source>
</reference>
<gene>
    <name evidence="3" type="ORF">Dace_1589</name>
</gene>
<name>Q1K183_DESA6</name>
<comment type="caution">
    <text evidence="3">The sequence shown here is derived from an EMBL/GenBank/DDBJ whole genome shotgun (WGS) entry which is preliminary data.</text>
</comment>
<reference evidence="3" key="1">
    <citation type="submission" date="2006-05" db="EMBL/GenBank/DDBJ databases">
        <title>Annotation of the draft genome assembly of Desulfuromonas acetoxidans DSM 684.</title>
        <authorList>
            <consortium name="US DOE Joint Genome Institute (JGI-ORNL)"/>
            <person name="Larimer F."/>
            <person name="Land M."/>
            <person name="Hauser L."/>
        </authorList>
    </citation>
    <scope>NUCLEOTIDE SEQUENCE [LARGE SCALE GENOMIC DNA]</scope>
    <source>
        <strain evidence="3">DSM 684</strain>
    </source>
</reference>
<dbReference type="RefSeq" id="WP_005999260.1">
    <property type="nucleotide sequence ID" value="NZ_AAEW02000006.1"/>
</dbReference>
<keyword evidence="4" id="KW-1185">Reference proteome</keyword>
<evidence type="ECO:0000313" key="4">
    <source>
        <dbReference type="Proteomes" id="UP000005695"/>
    </source>
</evidence>
<evidence type="ECO:0000313" key="3">
    <source>
        <dbReference type="EMBL" id="EAT16125.1"/>
    </source>
</evidence>
<sequence length="197" mass="22768">MKRFFDIVLSVCVLTIILPIGFVVAAVVYFDLGCPIFFIQLRPGYKGKPFSVYKFRTMKEPSEDGLLGEGDADRLTKIGRFLRKTSLDEIPQLWNVLKGDMSLVGPRPLLMEYLPLYSDRQMRRHDVIPGITGWAQVNGRNRLSWQDKFELDLWYVQNQSFWLDMRILFKTVAKVLLRDGVSSSEHVTSEKFEGNNL</sequence>
<dbReference type="GO" id="GO:0047360">
    <property type="term" value="F:undecaprenyl-phosphate galactose phosphotransferase activity"/>
    <property type="evidence" value="ECO:0007669"/>
    <property type="project" value="UniProtKB-EC"/>
</dbReference>
<dbReference type="PANTHER" id="PTHR30576">
    <property type="entry name" value="COLANIC BIOSYNTHESIS UDP-GLUCOSE LIPID CARRIER TRANSFERASE"/>
    <property type="match status" value="1"/>
</dbReference>
<comment type="similarity">
    <text evidence="1">Belongs to the bacterial sugar transferase family.</text>
</comment>
<dbReference type="EMBL" id="AAEW02000006">
    <property type="protein sequence ID" value="EAT16125.1"/>
    <property type="molecule type" value="Genomic_DNA"/>
</dbReference>
<evidence type="ECO:0000256" key="1">
    <source>
        <dbReference type="ARBA" id="ARBA00006464"/>
    </source>
</evidence>
<dbReference type="EC" id="2.7.8.6" evidence="3"/>
<protein>
    <submittedName>
        <fullName evidence="3">Undecaprenyl-phosphate galactosephosphotransferase</fullName>
        <ecNumber evidence="3">2.7.8.6</ecNumber>
    </submittedName>
</protein>